<dbReference type="EMBL" id="CM042024">
    <property type="protein sequence ID" value="KAI3810096.1"/>
    <property type="molecule type" value="Genomic_DNA"/>
</dbReference>
<gene>
    <name evidence="1" type="ORF">L1987_19704</name>
</gene>
<reference evidence="2" key="1">
    <citation type="journal article" date="2022" name="Mol. Ecol. Resour.">
        <title>The genomes of chicory, endive, great burdock and yacon provide insights into Asteraceae palaeo-polyploidization history and plant inulin production.</title>
        <authorList>
            <person name="Fan W."/>
            <person name="Wang S."/>
            <person name="Wang H."/>
            <person name="Wang A."/>
            <person name="Jiang F."/>
            <person name="Liu H."/>
            <person name="Zhao H."/>
            <person name="Xu D."/>
            <person name="Zhang Y."/>
        </authorList>
    </citation>
    <scope>NUCLEOTIDE SEQUENCE [LARGE SCALE GENOMIC DNA]</scope>
    <source>
        <strain evidence="2">cv. Yunnan</strain>
    </source>
</reference>
<organism evidence="1 2">
    <name type="scientific">Smallanthus sonchifolius</name>
    <dbReference type="NCBI Taxonomy" id="185202"/>
    <lineage>
        <taxon>Eukaryota</taxon>
        <taxon>Viridiplantae</taxon>
        <taxon>Streptophyta</taxon>
        <taxon>Embryophyta</taxon>
        <taxon>Tracheophyta</taxon>
        <taxon>Spermatophyta</taxon>
        <taxon>Magnoliopsida</taxon>
        <taxon>eudicotyledons</taxon>
        <taxon>Gunneridae</taxon>
        <taxon>Pentapetalae</taxon>
        <taxon>asterids</taxon>
        <taxon>campanulids</taxon>
        <taxon>Asterales</taxon>
        <taxon>Asteraceae</taxon>
        <taxon>Asteroideae</taxon>
        <taxon>Heliantheae alliance</taxon>
        <taxon>Millerieae</taxon>
        <taxon>Smallanthus</taxon>
    </lineage>
</organism>
<name>A0ACB9IQK0_9ASTR</name>
<accession>A0ACB9IQK0</accession>
<dbReference type="Proteomes" id="UP001056120">
    <property type="component" value="Linkage Group LG07"/>
</dbReference>
<evidence type="ECO:0000313" key="1">
    <source>
        <dbReference type="EMBL" id="KAI3810096.1"/>
    </source>
</evidence>
<proteinExistence type="predicted"/>
<evidence type="ECO:0000313" key="2">
    <source>
        <dbReference type="Proteomes" id="UP001056120"/>
    </source>
</evidence>
<reference evidence="1 2" key="2">
    <citation type="journal article" date="2022" name="Mol. Ecol. Resour.">
        <title>The genomes of chicory, endive, great burdock and yacon provide insights into Asteraceae paleo-polyploidization history and plant inulin production.</title>
        <authorList>
            <person name="Fan W."/>
            <person name="Wang S."/>
            <person name="Wang H."/>
            <person name="Wang A."/>
            <person name="Jiang F."/>
            <person name="Liu H."/>
            <person name="Zhao H."/>
            <person name="Xu D."/>
            <person name="Zhang Y."/>
        </authorList>
    </citation>
    <scope>NUCLEOTIDE SEQUENCE [LARGE SCALE GENOMIC DNA]</scope>
    <source>
        <strain evidence="2">cv. Yunnan</strain>
        <tissue evidence="1">Leaves</tissue>
    </source>
</reference>
<comment type="caution">
    <text evidence="1">The sequence shown here is derived from an EMBL/GenBank/DDBJ whole genome shotgun (WGS) entry which is preliminary data.</text>
</comment>
<sequence length="146" mass="17023">MCRPSMIDSYTSSANYELLFKDHESVAHKSPPSPQIQLHLSKSLPQQWLLHILYERHIRDFWRTVVYVDGEVPSVEAIVDGKQLITIEMMINNSLQFYDQDGVKEYSYERLLKCFRLIGYEGELKGVNSKRECFHLLGGLLLMKID</sequence>
<keyword evidence="2" id="KW-1185">Reference proteome</keyword>
<protein>
    <submittedName>
        <fullName evidence="1">Uncharacterized protein</fullName>
    </submittedName>
</protein>